<protein>
    <recommendedName>
        <fullName evidence="4">3-hydroxyisobutyryl-CoA hydrolase, mitochondrial</fullName>
        <ecNumber evidence="3">3.1.2.4</ecNumber>
    </recommendedName>
    <alternativeName>
        <fullName evidence="7">3-hydroxyisobutyryl-coenzyme A hydrolase</fullName>
    </alternativeName>
</protein>
<dbReference type="InterPro" id="IPR029045">
    <property type="entry name" value="ClpP/crotonase-like_dom_sf"/>
</dbReference>
<dbReference type="OMA" id="LVWEQIR"/>
<dbReference type="PANTHER" id="PTHR43176">
    <property type="entry name" value="3-HYDROXYISOBUTYRYL-COA HYDROLASE-RELATED"/>
    <property type="match status" value="1"/>
</dbReference>
<dbReference type="CDD" id="cd06558">
    <property type="entry name" value="crotonase-like"/>
    <property type="match status" value="1"/>
</dbReference>
<accession>A0A0K2VFU8</accession>
<evidence type="ECO:0000256" key="2">
    <source>
        <dbReference type="ARBA" id="ARBA00005254"/>
    </source>
</evidence>
<dbReference type="EMBL" id="HACA01031894">
    <property type="protein sequence ID" value="CDW49255.1"/>
    <property type="molecule type" value="Transcribed_RNA"/>
</dbReference>
<evidence type="ECO:0000256" key="7">
    <source>
        <dbReference type="ARBA" id="ARBA00031181"/>
    </source>
</evidence>
<dbReference type="UniPathway" id="UPA00362"/>
<sequence>MFVSKRYISHLGNLKKNASNVNIISELKNGKGIIKLNRPKKLNALNLQMVRSINDTITHWYTQGIIDSLIIDSVHPSCFSAGGDIIKVISKEKGSPDQSLLFKEGYELSHAIDQLNIPVITIVNGLLMGGGIGLTIHSKYRIATESTVFSMPEVLFGFFPDTGSSWFLPRMRGELGTYIGMTGYQMKASDTYHSEIATHMCPQKVLPDLRKDLESVLPDEFEKVLNFYHDKFPIRPFSISEDLLTKIDYIFGTSKNTEEIIKKLTPSDDDFSSKTLETFSKGSPKSLEITFQLLKMGKKATSLGECLNNEYNSVLKFLKDEDVYEGVRALLVDKDFSPNWSPKTIEEVVIDHTFFKNEQSLNL</sequence>
<dbReference type="GO" id="GO:0005739">
    <property type="term" value="C:mitochondrion"/>
    <property type="evidence" value="ECO:0007669"/>
    <property type="project" value="TreeGrafter"/>
</dbReference>
<evidence type="ECO:0000259" key="8">
    <source>
        <dbReference type="Pfam" id="PF16113"/>
    </source>
</evidence>
<dbReference type="EC" id="3.1.2.4" evidence="3"/>
<comment type="similarity">
    <text evidence="2">Belongs to the enoyl-CoA hydratase/isomerase family.</text>
</comment>
<dbReference type="NCBIfam" id="NF004127">
    <property type="entry name" value="PRK05617.1"/>
    <property type="match status" value="1"/>
</dbReference>
<dbReference type="Pfam" id="PF16113">
    <property type="entry name" value="ECH_2"/>
    <property type="match status" value="1"/>
</dbReference>
<evidence type="ECO:0000256" key="6">
    <source>
        <dbReference type="ARBA" id="ARBA00024871"/>
    </source>
</evidence>
<proteinExistence type="inferred from homology"/>
<reference evidence="9" key="1">
    <citation type="submission" date="2014-05" db="EMBL/GenBank/DDBJ databases">
        <authorList>
            <person name="Chronopoulou M."/>
        </authorList>
    </citation>
    <scope>NUCLEOTIDE SEQUENCE</scope>
    <source>
        <tissue evidence="9">Whole organism</tissue>
    </source>
</reference>
<dbReference type="EMBL" id="HACA01031893">
    <property type="protein sequence ID" value="CDW49254.1"/>
    <property type="molecule type" value="Transcribed_RNA"/>
</dbReference>
<dbReference type="GO" id="GO:0003860">
    <property type="term" value="F:3-hydroxyisobutyryl-CoA hydrolase activity"/>
    <property type="evidence" value="ECO:0007669"/>
    <property type="project" value="UniProtKB-EC"/>
</dbReference>
<comment type="catalytic activity">
    <reaction evidence="1">
        <text>3-hydroxy-2-methylpropanoyl-CoA + H2O = 3-hydroxy-2-methylpropanoate + CoA + H(+)</text>
        <dbReference type="Rhea" id="RHEA:20888"/>
        <dbReference type="ChEBI" id="CHEBI:11805"/>
        <dbReference type="ChEBI" id="CHEBI:15377"/>
        <dbReference type="ChEBI" id="CHEBI:15378"/>
        <dbReference type="ChEBI" id="CHEBI:57287"/>
        <dbReference type="ChEBI" id="CHEBI:57340"/>
        <dbReference type="EC" id="3.1.2.4"/>
    </reaction>
</comment>
<keyword evidence="5" id="KW-0378">Hydrolase</keyword>
<dbReference type="Gene3D" id="3.90.226.10">
    <property type="entry name" value="2-enoyl-CoA Hydratase, Chain A, domain 1"/>
    <property type="match status" value="1"/>
</dbReference>
<name>A0A0K2VFU8_LEPSM</name>
<dbReference type="PANTHER" id="PTHR43176:SF3">
    <property type="entry name" value="3-HYDROXYISOBUTYRYL-COA HYDROLASE, MITOCHONDRIAL"/>
    <property type="match status" value="1"/>
</dbReference>
<dbReference type="GO" id="GO:0006574">
    <property type="term" value="P:L-valine catabolic process"/>
    <property type="evidence" value="ECO:0007669"/>
    <property type="project" value="UniProtKB-UniPathway"/>
</dbReference>
<evidence type="ECO:0000256" key="4">
    <source>
        <dbReference type="ARBA" id="ARBA00016714"/>
    </source>
</evidence>
<dbReference type="InterPro" id="IPR032259">
    <property type="entry name" value="HIBYL-CoA-H"/>
</dbReference>
<dbReference type="SUPFAM" id="SSF52096">
    <property type="entry name" value="ClpP/crotonase"/>
    <property type="match status" value="1"/>
</dbReference>
<feature type="domain" description="Enoyl-CoA hydratase/isomerase" evidence="8">
    <location>
        <begin position="32"/>
        <end position="348"/>
    </location>
</feature>
<dbReference type="InterPro" id="IPR045004">
    <property type="entry name" value="ECH_dom"/>
</dbReference>
<comment type="function">
    <text evidence="6">Hydrolyzes 3-hydroxyisobutyryl-CoA (HIBYL-CoA), a saline catabolite. Has high activity toward isobutyryl-CoA. Could be an isobutyryl-CoA dehydrogenase that functions in valine catabolism. Also hydrolyzes 3-hydroxypropanoyl-CoA.</text>
</comment>
<evidence type="ECO:0000256" key="1">
    <source>
        <dbReference type="ARBA" id="ARBA00001709"/>
    </source>
</evidence>
<evidence type="ECO:0000256" key="5">
    <source>
        <dbReference type="ARBA" id="ARBA00022801"/>
    </source>
</evidence>
<dbReference type="OrthoDB" id="1737613at2759"/>
<organism evidence="9">
    <name type="scientific">Lepeophtheirus salmonis</name>
    <name type="common">Salmon louse</name>
    <name type="synonym">Caligus salmonis</name>
    <dbReference type="NCBI Taxonomy" id="72036"/>
    <lineage>
        <taxon>Eukaryota</taxon>
        <taxon>Metazoa</taxon>
        <taxon>Ecdysozoa</taxon>
        <taxon>Arthropoda</taxon>
        <taxon>Crustacea</taxon>
        <taxon>Multicrustacea</taxon>
        <taxon>Hexanauplia</taxon>
        <taxon>Copepoda</taxon>
        <taxon>Siphonostomatoida</taxon>
        <taxon>Caligidae</taxon>
        <taxon>Lepeophtheirus</taxon>
    </lineage>
</organism>
<evidence type="ECO:0000313" key="9">
    <source>
        <dbReference type="EMBL" id="CDW49255.1"/>
    </source>
</evidence>
<evidence type="ECO:0000256" key="3">
    <source>
        <dbReference type="ARBA" id="ARBA00011915"/>
    </source>
</evidence>
<dbReference type="AlphaFoldDB" id="A0A0K2VFU8"/>